<dbReference type="InterPro" id="IPR032183">
    <property type="entry name" value="PKD-like"/>
</dbReference>
<evidence type="ECO:0000313" key="2">
    <source>
        <dbReference type="Proteomes" id="UP001500101"/>
    </source>
</evidence>
<name>A0ABP7Y6W1_9SPHI</name>
<accession>A0ABP7Y6W1</accession>
<dbReference type="Proteomes" id="UP001500101">
    <property type="component" value="Unassembled WGS sequence"/>
</dbReference>
<dbReference type="EMBL" id="BAAAZI010000001">
    <property type="protein sequence ID" value="GAA4131311.1"/>
    <property type="molecule type" value="Genomic_DNA"/>
</dbReference>
<gene>
    <name evidence="1" type="ORF">GCM10022216_01280</name>
</gene>
<keyword evidence="2" id="KW-1185">Reference proteome</keyword>
<dbReference type="PROSITE" id="PS51257">
    <property type="entry name" value="PROKAR_LIPOPROTEIN"/>
    <property type="match status" value="1"/>
</dbReference>
<dbReference type="RefSeq" id="WP_344672750.1">
    <property type="nucleotide sequence ID" value="NZ_BAAAZI010000001.1"/>
</dbReference>
<proteinExistence type="predicted"/>
<comment type="caution">
    <text evidence="1">The sequence shown here is derived from an EMBL/GenBank/DDBJ whole genome shotgun (WGS) entry which is preliminary data.</text>
</comment>
<protein>
    <recommendedName>
        <fullName evidence="3">PKD family protein</fullName>
    </recommendedName>
</protein>
<evidence type="ECO:0000313" key="1">
    <source>
        <dbReference type="EMBL" id="GAA4131311.1"/>
    </source>
</evidence>
<dbReference type="Pfam" id="PF16407">
    <property type="entry name" value="PKD_2"/>
    <property type="match status" value="1"/>
</dbReference>
<reference evidence="2" key="1">
    <citation type="journal article" date="2019" name="Int. J. Syst. Evol. Microbiol.">
        <title>The Global Catalogue of Microorganisms (GCM) 10K type strain sequencing project: providing services to taxonomists for standard genome sequencing and annotation.</title>
        <authorList>
            <consortium name="The Broad Institute Genomics Platform"/>
            <consortium name="The Broad Institute Genome Sequencing Center for Infectious Disease"/>
            <person name="Wu L."/>
            <person name="Ma J."/>
        </authorList>
    </citation>
    <scope>NUCLEOTIDE SEQUENCE [LARGE SCALE GENOMIC DNA]</scope>
    <source>
        <strain evidence="2">JCM 16704</strain>
    </source>
</reference>
<organism evidence="1 2">
    <name type="scientific">Sphingobacterium kyonggiense</name>
    <dbReference type="NCBI Taxonomy" id="714075"/>
    <lineage>
        <taxon>Bacteria</taxon>
        <taxon>Pseudomonadati</taxon>
        <taxon>Bacteroidota</taxon>
        <taxon>Sphingobacteriia</taxon>
        <taxon>Sphingobacteriales</taxon>
        <taxon>Sphingobacteriaceae</taxon>
        <taxon>Sphingobacterium</taxon>
    </lineage>
</organism>
<evidence type="ECO:0008006" key="3">
    <source>
        <dbReference type="Google" id="ProtNLM"/>
    </source>
</evidence>
<sequence>MKTIKFKYLYGLVSLFLVLFYACKDDLSSLDTNKLPNVIVDTVGNSKLTVFQFDKLTLDPKVNLETIKDRTFKYEWTINIEPSSTEYIVIGNQKKLDYQVSFVPTSIDRPHQLVLKITDEKSGLDYIQDWPLQIRNGIGEGIVVVETYDNTNTDISHIMSPLVTPDFNLEKIRYKIYSSVNGAPISGLVNSMVYTKLGANNVLLAGTNNNLLSIKTLDYSAGDQKEKLFYAPQSSYSTGFLGNVVQNDIYVSEGKIYSNWLQISKFGLPNANNYTIPNIIAINSRYDYPNIVLNFYSEDKGHFAYQPSFASYADRTMRPVPSSAGVFNPNQLPNKKNIAASVNNQGDFLHLLKDKTTNKYGLWILTAGGYDSENWVITPSNPKKYVDLSNAPEIDQATQFAFLDNQQTFFYATKTKIYAVIYAATNPSFGLRYTAAANEEITSLKMYYQADYPLVSRDFFSKNGKQLILGTYNGTEGKVHVLPIVNEGVGTIDQTNIKTYTGFGKILFTTTQL</sequence>